<dbReference type="PROSITE" id="PS50097">
    <property type="entry name" value="BTB"/>
    <property type="match status" value="1"/>
</dbReference>
<dbReference type="STRING" id="6313.A0A0K0DEA8"/>
<dbReference type="InterPro" id="IPR047876">
    <property type="entry name" value="SHKBP1/KCTD3"/>
</dbReference>
<keyword evidence="4" id="KW-0677">Repeat</keyword>
<organism evidence="7 8">
    <name type="scientific">Angiostrongylus cantonensis</name>
    <name type="common">Rat lungworm</name>
    <dbReference type="NCBI Taxonomy" id="6313"/>
    <lineage>
        <taxon>Eukaryota</taxon>
        <taxon>Metazoa</taxon>
        <taxon>Ecdysozoa</taxon>
        <taxon>Nematoda</taxon>
        <taxon>Chromadorea</taxon>
        <taxon>Rhabditida</taxon>
        <taxon>Rhabditina</taxon>
        <taxon>Rhabditomorpha</taxon>
        <taxon>Strongyloidea</taxon>
        <taxon>Metastrongylidae</taxon>
        <taxon>Angiostrongylus</taxon>
    </lineage>
</organism>
<dbReference type="GO" id="GO:0051260">
    <property type="term" value="P:protein homooligomerization"/>
    <property type="evidence" value="ECO:0007669"/>
    <property type="project" value="InterPro"/>
</dbReference>
<evidence type="ECO:0000256" key="4">
    <source>
        <dbReference type="ARBA" id="ARBA00022737"/>
    </source>
</evidence>
<comment type="similarity">
    <text evidence="1">Belongs to the KCTD3 family.</text>
</comment>
<dbReference type="InterPro" id="IPR011333">
    <property type="entry name" value="SKP1/BTB/POZ_sf"/>
</dbReference>
<dbReference type="Pfam" id="PF02214">
    <property type="entry name" value="BTB_2"/>
    <property type="match status" value="1"/>
</dbReference>
<reference evidence="8" key="2">
    <citation type="submission" date="2017-02" db="UniProtKB">
        <authorList>
            <consortium name="WormBaseParasite"/>
        </authorList>
    </citation>
    <scope>IDENTIFICATION</scope>
</reference>
<dbReference type="FunFam" id="3.30.710.10:FF:000038">
    <property type="entry name" value="BTB/POZ domain-containing protein KCTD3 isoform X1"/>
    <property type="match status" value="1"/>
</dbReference>
<evidence type="ECO:0000256" key="3">
    <source>
        <dbReference type="ARBA" id="ARBA00022574"/>
    </source>
</evidence>
<keyword evidence="2" id="KW-0597">Phosphoprotein</keyword>
<evidence type="ECO:0000313" key="7">
    <source>
        <dbReference type="Proteomes" id="UP000035642"/>
    </source>
</evidence>
<feature type="domain" description="BTB" evidence="6">
    <location>
        <begin position="10"/>
        <end position="79"/>
    </location>
</feature>
<feature type="compositionally biased region" description="Basic and acidic residues" evidence="5">
    <location>
        <begin position="161"/>
        <end position="174"/>
    </location>
</feature>
<dbReference type="WBParaSite" id="ACAC_0000915901-mRNA-1">
    <property type="protein sequence ID" value="ACAC_0000915901-mRNA-1"/>
    <property type="gene ID" value="ACAC_0000915901"/>
</dbReference>
<evidence type="ECO:0000313" key="8">
    <source>
        <dbReference type="WBParaSite" id="ACAC_0000915901-mRNA-1"/>
    </source>
</evidence>
<dbReference type="InterPro" id="IPR003131">
    <property type="entry name" value="T1-type_BTB"/>
</dbReference>
<protein>
    <submittedName>
        <fullName evidence="8">BTB domain-containing protein</fullName>
    </submittedName>
</protein>
<evidence type="ECO:0000256" key="5">
    <source>
        <dbReference type="SAM" id="MobiDB-lite"/>
    </source>
</evidence>
<dbReference type="Gene3D" id="3.30.710.10">
    <property type="entry name" value="Potassium Channel Kv1.1, Chain A"/>
    <property type="match status" value="1"/>
</dbReference>
<keyword evidence="3" id="KW-0853">WD repeat</keyword>
<dbReference type="InterPro" id="IPR015943">
    <property type="entry name" value="WD40/YVTN_repeat-like_dom_sf"/>
</dbReference>
<reference evidence="7" key="1">
    <citation type="submission" date="2012-09" db="EMBL/GenBank/DDBJ databases">
        <authorList>
            <person name="Martin A.A."/>
        </authorList>
    </citation>
    <scope>NUCLEOTIDE SEQUENCE</scope>
</reference>
<dbReference type="PANTHER" id="PTHR15859">
    <property type="entry name" value="SETA BINDING PROTEIN 1"/>
    <property type="match status" value="1"/>
</dbReference>
<evidence type="ECO:0000256" key="2">
    <source>
        <dbReference type="ARBA" id="ARBA00022553"/>
    </source>
</evidence>
<dbReference type="Proteomes" id="UP000035642">
    <property type="component" value="Unassembled WGS sequence"/>
</dbReference>
<dbReference type="InterPro" id="IPR001680">
    <property type="entry name" value="WD40_rpt"/>
</dbReference>
<dbReference type="AlphaFoldDB" id="A0A0K0DEA8"/>
<dbReference type="SMART" id="SM00225">
    <property type="entry name" value="BTB"/>
    <property type="match status" value="1"/>
</dbReference>
<dbReference type="InterPro" id="IPR036322">
    <property type="entry name" value="WD40_repeat_dom_sf"/>
</dbReference>
<dbReference type="SMART" id="SM00320">
    <property type="entry name" value="WD40"/>
    <property type="match status" value="2"/>
</dbReference>
<dbReference type="SUPFAM" id="SSF54695">
    <property type="entry name" value="POZ domain"/>
    <property type="match status" value="1"/>
</dbReference>
<dbReference type="SUPFAM" id="SSF50978">
    <property type="entry name" value="WD40 repeat-like"/>
    <property type="match status" value="1"/>
</dbReference>
<evidence type="ECO:0000256" key="1">
    <source>
        <dbReference type="ARBA" id="ARBA00009572"/>
    </source>
</evidence>
<dbReference type="InterPro" id="IPR000210">
    <property type="entry name" value="BTB/POZ_dom"/>
</dbReference>
<proteinExistence type="inferred from homology"/>
<keyword evidence="7" id="KW-1185">Reference proteome</keyword>
<name>A0A0K0DEA8_ANGCA</name>
<dbReference type="Gene3D" id="2.130.10.10">
    <property type="entry name" value="YVTN repeat-like/Quinoprotein amine dehydrogenase"/>
    <property type="match status" value="1"/>
</dbReference>
<evidence type="ECO:0000259" key="6">
    <source>
        <dbReference type="PROSITE" id="PS50097"/>
    </source>
</evidence>
<sequence length="604" mass="66833">MARASDVPEQIIYLNVGGQRFATSSHTLTWIPDSFFTSLLSGRILTVRDDSGAIFIDRDPEIFRIILNYLRTKQVDLRYVTLKHEAQYFGLTPLVHRLTLCEELAVSSCGSVLFHAMITAPCLPFENLEVGRKNVAVPTESLVRERTEGWCSRHGSGHSTELSELKHQARGQSEDKVDPLRVRIIRAHHNSIIVAYAYYACYVTYDSIIMVLESILSIQNTDRMVAVALANNNILLWALEDDSTMKIGTFSLSVNVDNLFFIGSQMVALSRTGKVGIWHSMTHNWQVQDVIAISCYDTAASSLLLGCTNGSMYYIDMQKFPLRMKDNDLLVTELYKDPNGDGITSISVYLTPKTNVCGNWIEIAYGTSTGAVRVIVQHPETVGHGPQLFQTYTVHNSPVTRVTLSTNHLISVCSEYNHVRSWMVTRFRGMISTQPGSTSLASFKVLTLDSADDSVDLQHADPGPYGDQDGDQVFVQRVVPNTNQLYIRLASTGERICTIRSVDGSAISSFTVHECEGSSRIGSRPRRFLFCGTTSGSVQMWDLTTALDQYITARQLSLISAQSPSSLDSSLSGPSPQELLQLIDDVSPTPSSTQCSSMTHLPSV</sequence>
<feature type="region of interest" description="Disordered" evidence="5">
    <location>
        <begin position="150"/>
        <end position="174"/>
    </location>
</feature>
<accession>A0A0K0DEA8</accession>
<dbReference type="PANTHER" id="PTHR15859:SF1">
    <property type="entry name" value="BTB DOMAIN-CONTAINING PROTEIN"/>
    <property type="match status" value="1"/>
</dbReference>